<feature type="transmembrane region" description="Helical" evidence="2">
    <location>
        <begin position="21"/>
        <end position="42"/>
    </location>
</feature>
<comment type="caution">
    <text evidence="4">The sequence shown here is derived from an EMBL/GenBank/DDBJ whole genome shotgun (WGS) entry which is preliminary data.</text>
</comment>
<keyword evidence="5" id="KW-1185">Reference proteome</keyword>
<dbReference type="PANTHER" id="PTHR43318:SF1">
    <property type="entry name" value="POLYSACCHARIDE BIOSYNTHESIS PROTEIN EPSC-RELATED"/>
    <property type="match status" value="1"/>
</dbReference>
<dbReference type="Pfam" id="PF13727">
    <property type="entry name" value="CoA_binding_3"/>
    <property type="match status" value="1"/>
</dbReference>
<evidence type="ECO:0000313" key="4">
    <source>
        <dbReference type="EMBL" id="RWX45076.1"/>
    </source>
</evidence>
<dbReference type="Pfam" id="PF02719">
    <property type="entry name" value="Polysacc_synt_2"/>
    <property type="match status" value="1"/>
</dbReference>
<comment type="similarity">
    <text evidence="1">Belongs to the polysaccharide synthase family.</text>
</comment>
<dbReference type="SUPFAM" id="SSF53335">
    <property type="entry name" value="S-adenosyl-L-methionine-dependent methyltransferases"/>
    <property type="match status" value="1"/>
</dbReference>
<keyword evidence="2" id="KW-0472">Membrane</keyword>
<feature type="transmembrane region" description="Helical" evidence="2">
    <location>
        <begin position="54"/>
        <end position="72"/>
    </location>
</feature>
<evidence type="ECO:0000256" key="1">
    <source>
        <dbReference type="ARBA" id="ARBA00007430"/>
    </source>
</evidence>
<dbReference type="PANTHER" id="PTHR43318">
    <property type="entry name" value="UDP-N-ACETYLGLUCOSAMINE 4,6-DEHYDRATASE"/>
    <property type="match status" value="1"/>
</dbReference>
<dbReference type="InterPro" id="IPR036291">
    <property type="entry name" value="NAD(P)-bd_dom_sf"/>
</dbReference>
<keyword evidence="2" id="KW-1133">Transmembrane helix</keyword>
<dbReference type="EMBL" id="MTKO01000083">
    <property type="protein sequence ID" value="RWX45076.1"/>
    <property type="molecule type" value="Genomic_DNA"/>
</dbReference>
<feature type="transmembrane region" description="Helical" evidence="2">
    <location>
        <begin position="119"/>
        <end position="139"/>
    </location>
</feature>
<dbReference type="SUPFAM" id="SSF51735">
    <property type="entry name" value="NAD(P)-binding Rossmann-fold domains"/>
    <property type="match status" value="1"/>
</dbReference>
<sequence>MKKNIICSIRFLRGVIRTRHFATILFFDLLLLILAHFVSYLLRFEGVLDSVRLQQIFSVLPLIFTVKLPIFYAGNLYRGMWRFTSFDEMRSIIKSVCVSSALLVTIILFLTRFDGLSRSVFILDSFFTFLFIGGLRIAIRYLHDQRKHFLKGGSPKNIQRKKLLLLGAGESTEKIIRELKDNPQLPYQIIGLLDDDLSKRNKQIHHIRVLGTLQDLLEISRQTEIDELLISVASASSKQMKRMIRLCKETGLPYKAIPGLANIINGQVSIKAIRDISYEDLLGRSEVKLAQNKIGRYLTDKVVMVTGGGGSIGSELCRQILKFNPGKIIVFDAGEENLYSIQMELMHEYNFQNCVPVLGQIQDLSLTDKVMQDYKPEVIFHAAAYKHVPLLELNPWEAVENNIIGTQCIMEAAIQHQVRRFVLVSTDKAVRPTNVMGASKRIAELLMQAYSLENWDRKFHRYLAAGIEIDDNRKEHATTFMAVRFGNVLGSSGSVIPLFKRQIELGGPVTVTHPDITRYFMSIPEAAQLILQAGSMANGGEIFILKMGQPVRIAELARELIIMLGKEPDSEIEIKYIGLREGEKLYEELITEGEGIVKTNHEKIMVLRGEYKKSNIFFLQCLKLVQQKAQSHDSHGIKEVLLELLPEYSAGNRS</sequence>
<evidence type="ECO:0000313" key="5">
    <source>
        <dbReference type="Proteomes" id="UP000287853"/>
    </source>
</evidence>
<evidence type="ECO:0000259" key="3">
    <source>
        <dbReference type="Pfam" id="PF02719"/>
    </source>
</evidence>
<dbReference type="InterPro" id="IPR051203">
    <property type="entry name" value="Polysaccharide_Synthase-Rel"/>
</dbReference>
<organism evidence="4 5">
    <name type="scientific">Candidatus Electrothrix aarhusensis</name>
    <dbReference type="NCBI Taxonomy" id="1859131"/>
    <lineage>
        <taxon>Bacteria</taxon>
        <taxon>Pseudomonadati</taxon>
        <taxon>Thermodesulfobacteriota</taxon>
        <taxon>Desulfobulbia</taxon>
        <taxon>Desulfobulbales</taxon>
        <taxon>Desulfobulbaceae</taxon>
        <taxon>Candidatus Electrothrix</taxon>
    </lineage>
</organism>
<name>A0A444IW67_9BACT</name>
<proteinExistence type="inferred from homology"/>
<protein>
    <submittedName>
        <fullName evidence="4">NDP-sugar epimerase</fullName>
    </submittedName>
</protein>
<dbReference type="AlphaFoldDB" id="A0A444IW67"/>
<accession>A0A444IW67</accession>
<feature type="transmembrane region" description="Helical" evidence="2">
    <location>
        <begin position="92"/>
        <end position="113"/>
    </location>
</feature>
<dbReference type="CDD" id="cd05237">
    <property type="entry name" value="UDP_invert_4-6DH_SDR_e"/>
    <property type="match status" value="1"/>
</dbReference>
<reference evidence="4 5" key="1">
    <citation type="submission" date="2017-01" db="EMBL/GenBank/DDBJ databases">
        <title>The cable genome- insights into the physiology and evolution of filamentous bacteria capable of sulfide oxidation via long distance electron transfer.</title>
        <authorList>
            <person name="Schreiber L."/>
            <person name="Bjerg J.T."/>
            <person name="Boggild A."/>
            <person name="Van De Vossenberg J."/>
            <person name="Meysman F."/>
            <person name="Nielsen L.P."/>
            <person name="Schramm A."/>
            <person name="Kjeldsen K.U."/>
        </authorList>
    </citation>
    <scope>NUCLEOTIDE SEQUENCE [LARGE SCALE GENOMIC DNA]</scope>
    <source>
        <strain evidence="4">MCF</strain>
    </source>
</reference>
<dbReference type="Gene3D" id="3.40.50.720">
    <property type="entry name" value="NAD(P)-binding Rossmann-like Domain"/>
    <property type="match status" value="2"/>
</dbReference>
<gene>
    <name evidence="4" type="ORF">H206_02378</name>
</gene>
<evidence type="ECO:0000256" key="2">
    <source>
        <dbReference type="SAM" id="Phobius"/>
    </source>
</evidence>
<dbReference type="InterPro" id="IPR029063">
    <property type="entry name" value="SAM-dependent_MTases_sf"/>
</dbReference>
<dbReference type="Proteomes" id="UP000287853">
    <property type="component" value="Unassembled WGS sequence"/>
</dbReference>
<keyword evidence="2" id="KW-0812">Transmembrane</keyword>
<dbReference type="InterPro" id="IPR003869">
    <property type="entry name" value="Polysac_CapD-like"/>
</dbReference>
<feature type="domain" description="Polysaccharide biosynthesis protein CapD-like" evidence="3">
    <location>
        <begin position="303"/>
        <end position="607"/>
    </location>
</feature>